<evidence type="ECO:0000313" key="2">
    <source>
        <dbReference type="Proteomes" id="UP000027100"/>
    </source>
</evidence>
<reference evidence="1 2" key="1">
    <citation type="journal article" date="2014" name="Antonie Van Leeuwenhoek">
        <title>Hyphomonas beringensis sp. nov. and Hyphomonas chukchiensis sp. nov., isolated from surface seawater of the Bering Sea and Chukchi Sea.</title>
        <authorList>
            <person name="Li C."/>
            <person name="Lai Q."/>
            <person name="Li G."/>
            <person name="Dong C."/>
            <person name="Wang J."/>
            <person name="Liao Y."/>
            <person name="Shao Z."/>
        </authorList>
    </citation>
    <scope>NUCLEOTIDE SEQUENCE [LARGE SCALE GENOMIC DNA]</scope>
    <source>
        <strain evidence="1 2">PS728</strain>
    </source>
</reference>
<dbReference type="EMBL" id="ARYM01000010">
    <property type="protein sequence ID" value="KCZ98490.1"/>
    <property type="molecule type" value="Genomic_DNA"/>
</dbReference>
<comment type="caution">
    <text evidence="1">The sequence shown here is derived from an EMBL/GenBank/DDBJ whole genome shotgun (WGS) entry which is preliminary data.</text>
</comment>
<accession>A0A062VK60</accession>
<dbReference type="STRING" id="1280954.HPO_09765"/>
<organism evidence="1 2">
    <name type="scientific">Hyphomonas polymorpha PS728</name>
    <dbReference type="NCBI Taxonomy" id="1280954"/>
    <lineage>
        <taxon>Bacteria</taxon>
        <taxon>Pseudomonadati</taxon>
        <taxon>Pseudomonadota</taxon>
        <taxon>Alphaproteobacteria</taxon>
        <taxon>Hyphomonadales</taxon>
        <taxon>Hyphomonadaceae</taxon>
        <taxon>Hyphomonas</taxon>
    </lineage>
</organism>
<protein>
    <recommendedName>
        <fullName evidence="3">Porin</fullName>
    </recommendedName>
</protein>
<dbReference type="Proteomes" id="UP000027100">
    <property type="component" value="Unassembled WGS sequence"/>
</dbReference>
<name>A0A062VK60_9PROT</name>
<proteinExistence type="predicted"/>
<sequence>MYSSLLVHYSPTATDSLGLLAEQNWSMDATFTGLQYTRLAKRWNAPQSQGNLYIKLGAGAADAFDGGQKAAGFAGLSADWETRRLFVSYDVRARDYGFDQSVSHAARIGVAPYVAEFGKLHTWAMLQVENHPEADNPVQVTPLLRLFEGPLLVEAGYTLEEDRFLLNWIYRF</sequence>
<dbReference type="eggNOG" id="ENOG502ZBQB">
    <property type="taxonomic scope" value="Bacteria"/>
</dbReference>
<gene>
    <name evidence="1" type="ORF">HPO_09765</name>
</gene>
<evidence type="ECO:0000313" key="1">
    <source>
        <dbReference type="EMBL" id="KCZ98490.1"/>
    </source>
</evidence>
<dbReference type="AlphaFoldDB" id="A0A062VK60"/>
<keyword evidence="2" id="KW-1185">Reference proteome</keyword>
<evidence type="ECO:0008006" key="3">
    <source>
        <dbReference type="Google" id="ProtNLM"/>
    </source>
</evidence>
<dbReference type="PATRIC" id="fig|1280954.3.peg.1980"/>